<dbReference type="EMBL" id="JAGSOY010000162">
    <property type="protein sequence ID" value="MBU2714141.1"/>
    <property type="molecule type" value="Genomic_DNA"/>
</dbReference>
<gene>
    <name evidence="1" type="ORF">KCG35_24120</name>
</gene>
<organism evidence="1 2">
    <name type="scientific">Zooshikella harenae</name>
    <dbReference type="NCBI Taxonomy" id="2827238"/>
    <lineage>
        <taxon>Bacteria</taxon>
        <taxon>Pseudomonadati</taxon>
        <taxon>Pseudomonadota</taxon>
        <taxon>Gammaproteobacteria</taxon>
        <taxon>Oceanospirillales</taxon>
        <taxon>Zooshikellaceae</taxon>
        <taxon>Zooshikella</taxon>
    </lineage>
</organism>
<proteinExistence type="predicted"/>
<keyword evidence="2" id="KW-1185">Reference proteome</keyword>
<accession>A0ABS5ZJ80</accession>
<comment type="caution">
    <text evidence="1">The sequence shown here is derived from an EMBL/GenBank/DDBJ whole genome shotgun (WGS) entry which is preliminary data.</text>
</comment>
<sequence>MKLLHYLILDYLHELPAKFSQLISVDVDIIFNMPKHELSKPDLLLQLDFMFESEYINLKCKNNDINKKPSDQKFDFEIYLTNLGGKVWEEAFKPNWNQFVLVEQDYLDKKNINIKIATINLSYLYLILNSLGVKENKIHKLSPWHPVYWKLIKEAYSSNFVINEDDFNEDVLLKYGEKWRKQWDFNASQLRLKE</sequence>
<evidence type="ECO:0000313" key="2">
    <source>
        <dbReference type="Proteomes" id="UP000690515"/>
    </source>
</evidence>
<dbReference type="RefSeq" id="WP_215822410.1">
    <property type="nucleotide sequence ID" value="NZ_JAGSOY010000162.1"/>
</dbReference>
<evidence type="ECO:0000313" key="1">
    <source>
        <dbReference type="EMBL" id="MBU2714141.1"/>
    </source>
</evidence>
<name>A0ABS5ZJ80_9GAMM</name>
<dbReference type="Proteomes" id="UP000690515">
    <property type="component" value="Unassembled WGS sequence"/>
</dbReference>
<protein>
    <submittedName>
        <fullName evidence="1">Uncharacterized protein</fullName>
    </submittedName>
</protein>
<reference evidence="1 2" key="1">
    <citation type="submission" date="2021-04" db="EMBL/GenBank/DDBJ databases">
        <authorList>
            <person name="Pira H."/>
            <person name="Risdian C."/>
            <person name="Wink J."/>
        </authorList>
    </citation>
    <scope>NUCLEOTIDE SEQUENCE [LARGE SCALE GENOMIC DNA]</scope>
    <source>
        <strain evidence="1 2">WH53</strain>
    </source>
</reference>